<protein>
    <submittedName>
        <fullName evidence="1">Uncharacterized protein</fullName>
    </submittedName>
</protein>
<dbReference type="AlphaFoldDB" id="A0AAD5UPT0"/>
<name>A0AAD5UPT0_9APHY</name>
<organism evidence="1 2">
    <name type="scientific">Meripilus lineatus</name>
    <dbReference type="NCBI Taxonomy" id="2056292"/>
    <lineage>
        <taxon>Eukaryota</taxon>
        <taxon>Fungi</taxon>
        <taxon>Dikarya</taxon>
        <taxon>Basidiomycota</taxon>
        <taxon>Agaricomycotina</taxon>
        <taxon>Agaricomycetes</taxon>
        <taxon>Polyporales</taxon>
        <taxon>Meripilaceae</taxon>
        <taxon>Meripilus</taxon>
    </lineage>
</organism>
<gene>
    <name evidence="1" type="ORF">NLI96_g12514</name>
</gene>
<reference evidence="1" key="1">
    <citation type="submission" date="2022-07" db="EMBL/GenBank/DDBJ databases">
        <title>Genome Sequence of Physisporinus lineatus.</title>
        <authorList>
            <person name="Buettner E."/>
        </authorList>
    </citation>
    <scope>NUCLEOTIDE SEQUENCE</scope>
    <source>
        <strain evidence="1">VT162</strain>
    </source>
</reference>
<evidence type="ECO:0000313" key="1">
    <source>
        <dbReference type="EMBL" id="KAJ3474336.1"/>
    </source>
</evidence>
<dbReference type="EMBL" id="JANAWD010001088">
    <property type="protein sequence ID" value="KAJ3474336.1"/>
    <property type="molecule type" value="Genomic_DNA"/>
</dbReference>
<dbReference type="Proteomes" id="UP001212997">
    <property type="component" value="Unassembled WGS sequence"/>
</dbReference>
<keyword evidence="2" id="KW-1185">Reference proteome</keyword>
<evidence type="ECO:0000313" key="2">
    <source>
        <dbReference type="Proteomes" id="UP001212997"/>
    </source>
</evidence>
<sequence length="125" mass="14210">MAPNAQKRTSLRALYYTPGRDPQHISVPVRHYFSGEGRSVPSSRTWFDRPGRVRIRKGVASIYQSGVEVCFRIDFICYPLASGETTFEIIAYRMGLRSDFLVNLRTGDGAIATTAIEKFLWENDM</sequence>
<accession>A0AAD5UPT0</accession>
<proteinExistence type="predicted"/>
<comment type="caution">
    <text evidence="1">The sequence shown here is derived from an EMBL/GenBank/DDBJ whole genome shotgun (WGS) entry which is preliminary data.</text>
</comment>